<dbReference type="AlphaFoldDB" id="A0A2W0C905"/>
<evidence type="ECO:0000313" key="1">
    <source>
        <dbReference type="EMBL" id="PYY29443.1"/>
    </source>
</evidence>
<organism evidence="1 2">
    <name type="scientific">Paenibacillus illinoisensis</name>
    <dbReference type="NCBI Taxonomy" id="59845"/>
    <lineage>
        <taxon>Bacteria</taxon>
        <taxon>Bacillati</taxon>
        <taxon>Bacillota</taxon>
        <taxon>Bacilli</taxon>
        <taxon>Bacillales</taxon>
        <taxon>Paenibacillaceae</taxon>
        <taxon>Paenibacillus</taxon>
    </lineage>
</organism>
<sequence>MRSYFILMMCIVLFGCSNDASRDAQPDHIQLEDGGSVTATKQVGEYLFRLVVQPAGENTYMFHSGMKYMGRDTSHTIAHSKQVFMVDIQANGESILPPRTTTNIGLRTELTNEDWYTEPYEITLTQAQLEKMDGSEANIVLHAYFQGGQSGYEDEKKMILSASQALMQKEE</sequence>
<reference evidence="1 2" key="1">
    <citation type="submission" date="2018-01" db="EMBL/GenBank/DDBJ databases">
        <title>Genome sequence of the PGP bacterium Paenibacillus illinoisensis E3.</title>
        <authorList>
            <person name="Rolli E."/>
            <person name="Marasco R."/>
            <person name="Bessem C."/>
            <person name="Michoud G."/>
            <person name="Gaiarsa S."/>
            <person name="Borin S."/>
            <person name="Daffonchio D."/>
        </authorList>
    </citation>
    <scope>NUCLEOTIDE SEQUENCE [LARGE SCALE GENOMIC DNA]</scope>
    <source>
        <strain evidence="1 2">E3</strain>
    </source>
</reference>
<dbReference type="Proteomes" id="UP000247459">
    <property type="component" value="Unassembled WGS sequence"/>
</dbReference>
<name>A0A2W0C905_9BACL</name>
<evidence type="ECO:0008006" key="3">
    <source>
        <dbReference type="Google" id="ProtNLM"/>
    </source>
</evidence>
<comment type="caution">
    <text evidence="1">The sequence shown here is derived from an EMBL/GenBank/DDBJ whole genome shotgun (WGS) entry which is preliminary data.</text>
</comment>
<dbReference type="OrthoDB" id="2628574at2"/>
<proteinExistence type="predicted"/>
<evidence type="ECO:0000313" key="2">
    <source>
        <dbReference type="Proteomes" id="UP000247459"/>
    </source>
</evidence>
<gene>
    <name evidence="1" type="ORF">PIL02S_02397</name>
</gene>
<dbReference type="PROSITE" id="PS51257">
    <property type="entry name" value="PROKAR_LIPOPROTEIN"/>
    <property type="match status" value="1"/>
</dbReference>
<protein>
    <recommendedName>
        <fullName evidence="3">Lipoprotein</fullName>
    </recommendedName>
</protein>
<dbReference type="EMBL" id="PRLG01000018">
    <property type="protein sequence ID" value="PYY29443.1"/>
    <property type="molecule type" value="Genomic_DNA"/>
</dbReference>
<accession>A0A2W0C905</accession>